<keyword evidence="2" id="KW-1185">Reference proteome</keyword>
<reference evidence="1" key="1">
    <citation type="submission" date="2019-06" db="EMBL/GenBank/DDBJ databases">
        <authorList>
            <person name="Zheng W."/>
        </authorList>
    </citation>
    <scope>NUCLEOTIDE SEQUENCE</scope>
    <source>
        <strain evidence="1">QDHG01</strain>
    </source>
</reference>
<proteinExistence type="predicted"/>
<accession>A0A8J8T8G9</accession>
<dbReference type="Proteomes" id="UP000785679">
    <property type="component" value="Unassembled WGS sequence"/>
</dbReference>
<dbReference type="AlphaFoldDB" id="A0A8J8T8G9"/>
<protein>
    <submittedName>
        <fullName evidence="1">Uncharacterized protein</fullName>
    </submittedName>
</protein>
<organism evidence="1 2">
    <name type="scientific">Halteria grandinella</name>
    <dbReference type="NCBI Taxonomy" id="5974"/>
    <lineage>
        <taxon>Eukaryota</taxon>
        <taxon>Sar</taxon>
        <taxon>Alveolata</taxon>
        <taxon>Ciliophora</taxon>
        <taxon>Intramacronucleata</taxon>
        <taxon>Spirotrichea</taxon>
        <taxon>Stichotrichia</taxon>
        <taxon>Sporadotrichida</taxon>
        <taxon>Halteriidae</taxon>
        <taxon>Halteria</taxon>
    </lineage>
</organism>
<evidence type="ECO:0000313" key="2">
    <source>
        <dbReference type="Proteomes" id="UP000785679"/>
    </source>
</evidence>
<name>A0A8J8T8G9_HALGN</name>
<comment type="caution">
    <text evidence="1">The sequence shown here is derived from an EMBL/GenBank/DDBJ whole genome shotgun (WGS) entry which is preliminary data.</text>
</comment>
<evidence type="ECO:0000313" key="1">
    <source>
        <dbReference type="EMBL" id="TNV85188.1"/>
    </source>
</evidence>
<gene>
    <name evidence="1" type="ORF">FGO68_gene9084</name>
</gene>
<sequence>MLVAQQTFIKTNTHQTALNPSPRIVLLKNKNKSAQNTLAKTIFMLLFKKPNLPSITFYFKKQFSHFP</sequence>
<dbReference type="EMBL" id="RRYP01002052">
    <property type="protein sequence ID" value="TNV85188.1"/>
    <property type="molecule type" value="Genomic_DNA"/>
</dbReference>